<feature type="transmembrane region" description="Helical" evidence="1">
    <location>
        <begin position="68"/>
        <end position="86"/>
    </location>
</feature>
<evidence type="ECO:0000313" key="3">
    <source>
        <dbReference type="Proteomes" id="UP000091820"/>
    </source>
</evidence>
<proteinExistence type="predicted"/>
<accession>A0A1A9WRZ8</accession>
<keyword evidence="3" id="KW-1185">Reference proteome</keyword>
<dbReference type="VEuPathDB" id="VectorBase:GBRI029966"/>
<dbReference type="EnsemblMetazoa" id="GBRI029966-RA">
    <property type="protein sequence ID" value="GBRI029966-PA"/>
    <property type="gene ID" value="GBRI029966"/>
</dbReference>
<keyword evidence="1" id="KW-1133">Transmembrane helix</keyword>
<keyword evidence="1" id="KW-0472">Membrane</keyword>
<keyword evidence="1" id="KW-0812">Transmembrane</keyword>
<organism evidence="2 3">
    <name type="scientific">Glossina brevipalpis</name>
    <dbReference type="NCBI Taxonomy" id="37001"/>
    <lineage>
        <taxon>Eukaryota</taxon>
        <taxon>Metazoa</taxon>
        <taxon>Ecdysozoa</taxon>
        <taxon>Arthropoda</taxon>
        <taxon>Hexapoda</taxon>
        <taxon>Insecta</taxon>
        <taxon>Pterygota</taxon>
        <taxon>Neoptera</taxon>
        <taxon>Endopterygota</taxon>
        <taxon>Diptera</taxon>
        <taxon>Brachycera</taxon>
        <taxon>Muscomorpha</taxon>
        <taxon>Hippoboscoidea</taxon>
        <taxon>Glossinidae</taxon>
        <taxon>Glossina</taxon>
    </lineage>
</organism>
<name>A0A1A9WRZ8_9MUSC</name>
<reference evidence="3" key="1">
    <citation type="submission" date="2014-03" db="EMBL/GenBank/DDBJ databases">
        <authorList>
            <person name="Aksoy S."/>
            <person name="Warren W."/>
            <person name="Wilson R.K."/>
        </authorList>
    </citation>
    <scope>NUCLEOTIDE SEQUENCE [LARGE SCALE GENOMIC DNA]</scope>
    <source>
        <strain evidence="3">IAEA</strain>
    </source>
</reference>
<dbReference type="AlphaFoldDB" id="A0A1A9WRZ8"/>
<evidence type="ECO:0000313" key="2">
    <source>
        <dbReference type="EnsemblMetazoa" id="GBRI029966-PA"/>
    </source>
</evidence>
<evidence type="ECO:0000256" key="1">
    <source>
        <dbReference type="SAM" id="Phobius"/>
    </source>
</evidence>
<protein>
    <submittedName>
        <fullName evidence="2">Uncharacterized protein</fullName>
    </submittedName>
</protein>
<dbReference type="Proteomes" id="UP000091820">
    <property type="component" value="Unassembled WGS sequence"/>
</dbReference>
<sequence>MYYSESLISDRTVSALAGMLERNSRQSKRIIAGRLNKLILQSSVCRHLEMLGKNREEMLANYRIRDSLYGYVAMIYNVIVIAIIVIDTRFCIAHDLQYEKN</sequence>
<reference evidence="2" key="2">
    <citation type="submission" date="2020-05" db="UniProtKB">
        <authorList>
            <consortium name="EnsemblMetazoa"/>
        </authorList>
    </citation>
    <scope>IDENTIFICATION</scope>
    <source>
        <strain evidence="2">IAEA</strain>
    </source>
</reference>